<evidence type="ECO:0000313" key="1">
    <source>
        <dbReference type="EMBL" id="JAH71919.1"/>
    </source>
</evidence>
<dbReference type="EMBL" id="GBXM01036658">
    <property type="protein sequence ID" value="JAH71919.1"/>
    <property type="molecule type" value="Transcribed_RNA"/>
</dbReference>
<sequence>MLPNLHELSSYYLLLWSQGSEKRLCCYGTIPLEITFIAMEMGPLENILIGMEMQSLKMVTEP</sequence>
<accession>A0A0E9V1B2</accession>
<organism evidence="1">
    <name type="scientific">Anguilla anguilla</name>
    <name type="common">European freshwater eel</name>
    <name type="synonym">Muraena anguilla</name>
    <dbReference type="NCBI Taxonomy" id="7936"/>
    <lineage>
        <taxon>Eukaryota</taxon>
        <taxon>Metazoa</taxon>
        <taxon>Chordata</taxon>
        <taxon>Craniata</taxon>
        <taxon>Vertebrata</taxon>
        <taxon>Euteleostomi</taxon>
        <taxon>Actinopterygii</taxon>
        <taxon>Neopterygii</taxon>
        <taxon>Teleostei</taxon>
        <taxon>Anguilliformes</taxon>
        <taxon>Anguillidae</taxon>
        <taxon>Anguilla</taxon>
    </lineage>
</organism>
<reference evidence="1" key="2">
    <citation type="journal article" date="2015" name="Fish Shellfish Immunol.">
        <title>Early steps in the European eel (Anguilla anguilla)-Vibrio vulnificus interaction in the gills: Role of the RtxA13 toxin.</title>
        <authorList>
            <person name="Callol A."/>
            <person name="Pajuelo D."/>
            <person name="Ebbesson L."/>
            <person name="Teles M."/>
            <person name="MacKenzie S."/>
            <person name="Amaro C."/>
        </authorList>
    </citation>
    <scope>NUCLEOTIDE SEQUENCE</scope>
</reference>
<dbReference type="AlphaFoldDB" id="A0A0E9V1B2"/>
<proteinExistence type="predicted"/>
<name>A0A0E9V1B2_ANGAN</name>
<reference evidence="1" key="1">
    <citation type="submission" date="2014-11" db="EMBL/GenBank/DDBJ databases">
        <authorList>
            <person name="Amaro Gonzalez C."/>
        </authorList>
    </citation>
    <scope>NUCLEOTIDE SEQUENCE</scope>
</reference>
<protein>
    <submittedName>
        <fullName evidence="1">Uncharacterized protein</fullName>
    </submittedName>
</protein>